<keyword evidence="2" id="KW-1185">Reference proteome</keyword>
<name>A0ABQ7Y3H3_BRANA</name>
<dbReference type="EMBL" id="JAGKQM010000018">
    <property type="protein sequence ID" value="KAH0862749.1"/>
    <property type="molecule type" value="Genomic_DNA"/>
</dbReference>
<protein>
    <submittedName>
        <fullName evidence="1">Uncharacterized protein</fullName>
    </submittedName>
</protein>
<sequence>MSAVNRVWLLTINKKVLVRVQH</sequence>
<comment type="caution">
    <text evidence="1">The sequence shown here is derived from an EMBL/GenBank/DDBJ whole genome shotgun (WGS) entry which is preliminary data.</text>
</comment>
<dbReference type="Proteomes" id="UP000824890">
    <property type="component" value="Unassembled WGS sequence"/>
</dbReference>
<evidence type="ECO:0000313" key="1">
    <source>
        <dbReference type="EMBL" id="KAH0862749.1"/>
    </source>
</evidence>
<organism evidence="1 2">
    <name type="scientific">Brassica napus</name>
    <name type="common">Rape</name>
    <dbReference type="NCBI Taxonomy" id="3708"/>
    <lineage>
        <taxon>Eukaryota</taxon>
        <taxon>Viridiplantae</taxon>
        <taxon>Streptophyta</taxon>
        <taxon>Embryophyta</taxon>
        <taxon>Tracheophyta</taxon>
        <taxon>Spermatophyta</taxon>
        <taxon>Magnoliopsida</taxon>
        <taxon>eudicotyledons</taxon>
        <taxon>Gunneridae</taxon>
        <taxon>Pentapetalae</taxon>
        <taxon>rosids</taxon>
        <taxon>malvids</taxon>
        <taxon>Brassicales</taxon>
        <taxon>Brassicaceae</taxon>
        <taxon>Brassiceae</taxon>
        <taxon>Brassica</taxon>
    </lineage>
</organism>
<proteinExistence type="predicted"/>
<reference evidence="1 2" key="1">
    <citation type="submission" date="2021-05" db="EMBL/GenBank/DDBJ databases">
        <title>Genome Assembly of Synthetic Allotetraploid Brassica napus Reveals Homoeologous Exchanges between Subgenomes.</title>
        <authorList>
            <person name="Davis J.T."/>
        </authorList>
    </citation>
    <scope>NUCLEOTIDE SEQUENCE [LARGE SCALE GENOMIC DNA]</scope>
    <source>
        <strain evidence="2">cv. Da-Ae</strain>
        <tissue evidence="1">Seedling</tissue>
    </source>
</reference>
<evidence type="ECO:0000313" key="2">
    <source>
        <dbReference type="Proteomes" id="UP000824890"/>
    </source>
</evidence>
<accession>A0ABQ7Y3H3</accession>
<gene>
    <name evidence="1" type="ORF">HID58_079960</name>
</gene>